<dbReference type="WBParaSite" id="nRc.2.0.1.t37980-RA">
    <property type="protein sequence ID" value="nRc.2.0.1.t37980-RA"/>
    <property type="gene ID" value="nRc.2.0.1.g37980"/>
</dbReference>
<dbReference type="AlphaFoldDB" id="A0A915KHW8"/>
<sequence length="131" mass="14912">MIELRIQMSRRRRKNKNVFKGSTERRHAIPLYSINNKSGAARQCALMTGPLLTIEINNLTHEIPLLLLGNNNGSSAEIQQETYQRIVHINVPCALGQNYLDGHIVNNIIFKNMINETHLQSKSVTYNESDL</sequence>
<accession>A0A915KHW8</accession>
<protein>
    <submittedName>
        <fullName evidence="2">Uncharacterized protein</fullName>
    </submittedName>
</protein>
<evidence type="ECO:0000313" key="2">
    <source>
        <dbReference type="WBParaSite" id="nRc.2.0.1.t37980-RA"/>
    </source>
</evidence>
<name>A0A915KHW8_ROMCU</name>
<reference evidence="2" key="1">
    <citation type="submission" date="2022-11" db="UniProtKB">
        <authorList>
            <consortium name="WormBaseParasite"/>
        </authorList>
    </citation>
    <scope>IDENTIFICATION</scope>
</reference>
<evidence type="ECO:0000313" key="1">
    <source>
        <dbReference type="Proteomes" id="UP000887565"/>
    </source>
</evidence>
<keyword evidence="1" id="KW-1185">Reference proteome</keyword>
<dbReference type="Proteomes" id="UP000887565">
    <property type="component" value="Unplaced"/>
</dbReference>
<organism evidence="1 2">
    <name type="scientific">Romanomermis culicivorax</name>
    <name type="common">Nematode worm</name>
    <dbReference type="NCBI Taxonomy" id="13658"/>
    <lineage>
        <taxon>Eukaryota</taxon>
        <taxon>Metazoa</taxon>
        <taxon>Ecdysozoa</taxon>
        <taxon>Nematoda</taxon>
        <taxon>Enoplea</taxon>
        <taxon>Dorylaimia</taxon>
        <taxon>Mermithida</taxon>
        <taxon>Mermithoidea</taxon>
        <taxon>Mermithidae</taxon>
        <taxon>Romanomermis</taxon>
    </lineage>
</organism>
<proteinExistence type="predicted"/>